<evidence type="ECO:0000313" key="1">
    <source>
        <dbReference type="EMBL" id="GAA2423061.1"/>
    </source>
</evidence>
<dbReference type="Proteomes" id="UP001501231">
    <property type="component" value="Unassembled WGS sequence"/>
</dbReference>
<protein>
    <submittedName>
        <fullName evidence="1">Uncharacterized protein</fullName>
    </submittedName>
</protein>
<organism evidence="1 2">
    <name type="scientific">Actinomadura vinacea</name>
    <dbReference type="NCBI Taxonomy" id="115336"/>
    <lineage>
        <taxon>Bacteria</taxon>
        <taxon>Bacillati</taxon>
        <taxon>Actinomycetota</taxon>
        <taxon>Actinomycetes</taxon>
        <taxon>Streptosporangiales</taxon>
        <taxon>Thermomonosporaceae</taxon>
        <taxon>Actinomadura</taxon>
    </lineage>
</organism>
<proteinExistence type="predicted"/>
<name>A0ABN3J6A5_9ACTN</name>
<accession>A0ABN3J6A5</accession>
<dbReference type="EMBL" id="BAAARW010000012">
    <property type="protein sequence ID" value="GAA2423061.1"/>
    <property type="molecule type" value="Genomic_DNA"/>
</dbReference>
<evidence type="ECO:0000313" key="2">
    <source>
        <dbReference type="Proteomes" id="UP001501231"/>
    </source>
</evidence>
<dbReference type="RefSeq" id="WP_344590380.1">
    <property type="nucleotide sequence ID" value="NZ_BAAARW010000012.1"/>
</dbReference>
<sequence>MFQLRFDGGRQQRYLPDHRSVLRYVLMIGPHAADTAFEVWTEGAPVRLADGSPGGRTFELAEVIDVAAPGAYDRLRAALAADAAPARTGAG</sequence>
<gene>
    <name evidence="1" type="ORF">GCM10010191_38680</name>
</gene>
<keyword evidence="2" id="KW-1185">Reference proteome</keyword>
<comment type="caution">
    <text evidence="1">The sequence shown here is derived from an EMBL/GenBank/DDBJ whole genome shotgun (WGS) entry which is preliminary data.</text>
</comment>
<reference evidence="1 2" key="1">
    <citation type="journal article" date="2019" name="Int. J. Syst. Evol. Microbiol.">
        <title>The Global Catalogue of Microorganisms (GCM) 10K type strain sequencing project: providing services to taxonomists for standard genome sequencing and annotation.</title>
        <authorList>
            <consortium name="The Broad Institute Genomics Platform"/>
            <consortium name="The Broad Institute Genome Sequencing Center for Infectious Disease"/>
            <person name="Wu L."/>
            <person name="Ma J."/>
        </authorList>
    </citation>
    <scope>NUCLEOTIDE SEQUENCE [LARGE SCALE GENOMIC DNA]</scope>
    <source>
        <strain evidence="1 2">JCM 3325</strain>
    </source>
</reference>